<evidence type="ECO:0000313" key="3">
    <source>
        <dbReference type="Proteomes" id="UP000215367"/>
    </source>
</evidence>
<organism evidence="2 3">
    <name type="scientific">Azospirillum brasilense</name>
    <dbReference type="NCBI Taxonomy" id="192"/>
    <lineage>
        <taxon>Bacteria</taxon>
        <taxon>Pseudomonadati</taxon>
        <taxon>Pseudomonadota</taxon>
        <taxon>Alphaproteobacteria</taxon>
        <taxon>Rhodospirillales</taxon>
        <taxon>Azospirillaceae</taxon>
        <taxon>Azospirillum</taxon>
    </lineage>
</organism>
<reference evidence="2 3" key="1">
    <citation type="submission" date="2017-07" db="EMBL/GenBank/DDBJ databases">
        <title>Whole genome sequence of Azospirillum brasilense 2A1, a potential biofertilizer strain.</title>
        <authorList>
            <person name="Fontana C.A."/>
            <person name="Toffoli L.M."/>
            <person name="Salazar S.M."/>
            <person name="Puglisi E."/>
            <person name="Pedraza R."/>
            <person name="Bassi D."/>
            <person name="Cocconcelli P.S."/>
        </authorList>
    </citation>
    <scope>NUCLEOTIDE SEQUENCE [LARGE SCALE GENOMIC DNA]</scope>
    <source>
        <strain evidence="2 3">2A1</strain>
        <plasmid evidence="2">unnamed</plasmid>
    </source>
</reference>
<evidence type="ECO:0000313" key="2">
    <source>
        <dbReference type="EMBL" id="OYD82967.1"/>
    </source>
</evidence>
<sequence length="74" mass="8495">MRRRPAQVEERQRLAAEAAEAARKPTVMTGRLDEFRAGVRPRRDGIDWQSLEQKQPPITVSKRALTNPEFVPRA</sequence>
<dbReference type="Proteomes" id="UP000215367">
    <property type="component" value="Unassembled WGS sequence"/>
</dbReference>
<proteinExistence type="predicted"/>
<keyword evidence="2" id="KW-0614">Plasmid</keyword>
<gene>
    <name evidence="2" type="ORF">CHT98_17635</name>
</gene>
<geneLocation type="plasmid" evidence="2">
    <name>unnamed</name>
</geneLocation>
<name>A0A235HBS2_AZOBR</name>
<feature type="region of interest" description="Disordered" evidence="1">
    <location>
        <begin position="1"/>
        <end position="22"/>
    </location>
</feature>
<protein>
    <submittedName>
        <fullName evidence="2">Uncharacterized protein</fullName>
    </submittedName>
</protein>
<evidence type="ECO:0000256" key="1">
    <source>
        <dbReference type="SAM" id="MobiDB-lite"/>
    </source>
</evidence>
<dbReference type="EMBL" id="NOWT01000017">
    <property type="protein sequence ID" value="OYD82967.1"/>
    <property type="molecule type" value="Genomic_DNA"/>
</dbReference>
<feature type="compositionally biased region" description="Basic and acidic residues" evidence="1">
    <location>
        <begin position="1"/>
        <end position="14"/>
    </location>
</feature>
<accession>A0A235HBS2</accession>
<comment type="caution">
    <text evidence="2">The sequence shown here is derived from an EMBL/GenBank/DDBJ whole genome shotgun (WGS) entry which is preliminary data.</text>
</comment>
<dbReference type="AlphaFoldDB" id="A0A235HBS2"/>